<feature type="region of interest" description="Disordered" evidence="1">
    <location>
        <begin position="1042"/>
        <end position="1115"/>
    </location>
</feature>
<dbReference type="Proteomes" id="UP000663856">
    <property type="component" value="Unassembled WGS sequence"/>
</dbReference>
<evidence type="ECO:0000256" key="1">
    <source>
        <dbReference type="SAM" id="MobiDB-lite"/>
    </source>
</evidence>
<evidence type="ECO:0008006" key="4">
    <source>
        <dbReference type="Google" id="ProtNLM"/>
    </source>
</evidence>
<dbReference type="EMBL" id="CAJNRF010005220">
    <property type="protein sequence ID" value="CAF2068606.1"/>
    <property type="molecule type" value="Genomic_DNA"/>
</dbReference>
<organism evidence="2 3">
    <name type="scientific">Rotaria magnacalcarata</name>
    <dbReference type="NCBI Taxonomy" id="392030"/>
    <lineage>
        <taxon>Eukaryota</taxon>
        <taxon>Metazoa</taxon>
        <taxon>Spiralia</taxon>
        <taxon>Gnathifera</taxon>
        <taxon>Rotifera</taxon>
        <taxon>Eurotatoria</taxon>
        <taxon>Bdelloidea</taxon>
        <taxon>Philodinida</taxon>
        <taxon>Philodinidae</taxon>
        <taxon>Rotaria</taxon>
    </lineage>
</organism>
<gene>
    <name evidence="2" type="ORF">WKI299_LOCUS13715</name>
</gene>
<name>A0A816RAE2_9BILA</name>
<dbReference type="AlphaFoldDB" id="A0A816RAE2"/>
<protein>
    <recommendedName>
        <fullName evidence="4">C2H2-type domain-containing protein</fullName>
    </recommendedName>
</protein>
<comment type="caution">
    <text evidence="2">The sequence shown here is derived from an EMBL/GenBank/DDBJ whole genome shotgun (WGS) entry which is preliminary data.</text>
</comment>
<feature type="region of interest" description="Disordered" evidence="1">
    <location>
        <begin position="537"/>
        <end position="583"/>
    </location>
</feature>
<evidence type="ECO:0000313" key="3">
    <source>
        <dbReference type="Proteomes" id="UP000663856"/>
    </source>
</evidence>
<feature type="compositionally biased region" description="Low complexity" evidence="1">
    <location>
        <begin position="549"/>
        <end position="560"/>
    </location>
</feature>
<evidence type="ECO:0000313" key="2">
    <source>
        <dbReference type="EMBL" id="CAF2068606.1"/>
    </source>
</evidence>
<proteinExistence type="predicted"/>
<sequence>MCPLHFCPLCQNHQSFSAFVSLYKHIRSIHRNDKTFNIRCSLNPGCGSVYTPFESYRSHLNRYHRDLLNDYSIPIDHSLNMTEHPSSLLFSNMNIIQDKEDEPFVEQENSDEDELEKFEDIRPSKNNIPWPLSTGLINEEDDIEQFTVNSLEKHYVRFLLDLREGHLLPQSIIKSITNYFTAMLNILFKIIHQQATQSSNSLLIPLADIEKLILQIKTSMCNIIKNEYQFSKRCEEHFEYVAPCEIKINDQGDCGYYVPIERSIKNLLNKADVITYLIDNLNDNIVQTKKDLDLMLTYRDDGIGITNPIGPKKDEHKLTLYYFVIEDLPDVVRSMLQSIGLVGICCTKYLSLETNPIKYFESMINDLNHLQTTGLSVQSFNGQLHFVFSLLTGDNLATHKIGGFQRNFNSGQFCHLCHISYEFRLTPLTDISFLPRRVTTHNMHVQQAVKSFNTKPVAGVVGESPLPHLIGFHPIKSLPNDLMHDFAEEEEIKDRVLFTEKLDLLIKGSNNIENEQLDSEGALNVCSKQTFDKCAASQTTASTKDSLDDPLLSSNDMSNDTFDTTSNVDDKTNEDGNDGSEEFQQNLPLDFTLVSLPEELEEIINESELIKLRGHTNQRRILLNFVFKVVFNTYNLLYPKAHDYFLITHALLKALKIPTTDANAANKWHEAIKQKFKNERRLLQKMSPMVQGKKEKFGKGSGRSAKKSEVLSAERKHENMIYVSTIMDECDIEQLVTTMKEGIRNGTVHNDTLNTLWKKTFGYRRLFIRSHTTNEVLEKFPGYSYPCLMFEEIKMIENVDIENNVSELLPRLFDKLPNNSLFIMDLLPIRIIKLLCKQFHQSVSHILVDSEPLFPTPCIKVSNEKFELCLDCQVVAETRNPTTALSLLLSLYNVFEVKFAKNNHTSRLLNGVFFQNGEGLGKNLRILLNSWHFTFEDRIKKLQIQTTNTIAYVDKPTTSELQLHPQTITTKTVHSPTGSNIEGEESSQSPQSMALIIDEQEEQLHDYSLIQIDEQEEQLHDYSLIQIDEPEQIDVPIETIPPLLKHPVNEPTPNTKTKSNESSGIKHTALKDVTNGEASTAPVKSRKRKVASSPEAKKVSSRLAAKRSRKDVSSF</sequence>
<feature type="compositionally biased region" description="Polar residues" evidence="1">
    <location>
        <begin position="1051"/>
        <end position="1065"/>
    </location>
</feature>
<feature type="region of interest" description="Disordered" evidence="1">
    <location>
        <begin position="968"/>
        <end position="991"/>
    </location>
</feature>
<reference evidence="2" key="1">
    <citation type="submission" date="2021-02" db="EMBL/GenBank/DDBJ databases">
        <authorList>
            <person name="Nowell W R."/>
        </authorList>
    </citation>
    <scope>NUCLEOTIDE SEQUENCE</scope>
</reference>
<accession>A0A816RAE2</accession>